<dbReference type="GO" id="GO:0005829">
    <property type="term" value="C:cytosol"/>
    <property type="evidence" value="ECO:0007669"/>
    <property type="project" value="TreeGrafter"/>
</dbReference>
<dbReference type="InterPro" id="IPR002048">
    <property type="entry name" value="EF_hand_dom"/>
</dbReference>
<dbReference type="SMART" id="SM00291">
    <property type="entry name" value="ZnF_ZZ"/>
    <property type="match status" value="1"/>
</dbReference>
<keyword evidence="2" id="KW-0677">Repeat</keyword>
<reference evidence="10" key="1">
    <citation type="submission" date="2022-11" db="EMBL/GenBank/DDBJ databases">
        <title>Chromosomal genome sequence assembly and mating type (MAT) locus characterization of the leprose asexual lichenized fungus Lepraria neglecta (Nyl.) Erichsen.</title>
        <authorList>
            <person name="Allen J.L."/>
            <person name="Pfeffer B."/>
        </authorList>
    </citation>
    <scope>NUCLEOTIDE SEQUENCE</scope>
    <source>
        <strain evidence="10">Allen 5258</strain>
    </source>
</reference>
<dbReference type="EMBL" id="JASNWA010000003">
    <property type="protein sequence ID" value="KAK3178161.1"/>
    <property type="molecule type" value="Genomic_DNA"/>
</dbReference>
<dbReference type="GO" id="GO:0008270">
    <property type="term" value="F:zinc ion binding"/>
    <property type="evidence" value="ECO:0007669"/>
    <property type="project" value="UniProtKB-KW"/>
</dbReference>
<feature type="region of interest" description="Disordered" evidence="7">
    <location>
        <begin position="152"/>
        <end position="173"/>
    </location>
</feature>
<proteinExistence type="predicted"/>
<dbReference type="SMART" id="SM00054">
    <property type="entry name" value="EFh"/>
    <property type="match status" value="2"/>
</dbReference>
<dbReference type="PANTHER" id="PTHR23055:SF187">
    <property type="entry name" value="EF HAND DOMAIN PROTEIN (AFU_ORTHOLOGUE AFUA_6G07310)"/>
    <property type="match status" value="1"/>
</dbReference>
<dbReference type="PROSITE" id="PS50222">
    <property type="entry name" value="EF_HAND_2"/>
    <property type="match status" value="2"/>
</dbReference>
<dbReference type="InterPro" id="IPR011992">
    <property type="entry name" value="EF-hand-dom_pair"/>
</dbReference>
<evidence type="ECO:0000259" key="8">
    <source>
        <dbReference type="PROSITE" id="PS50135"/>
    </source>
</evidence>
<evidence type="ECO:0000256" key="6">
    <source>
        <dbReference type="PROSITE-ProRule" id="PRU00228"/>
    </source>
</evidence>
<feature type="compositionally biased region" description="Basic and acidic residues" evidence="7">
    <location>
        <begin position="711"/>
        <end position="720"/>
    </location>
</feature>
<keyword evidence="4" id="KW-0862">Zinc</keyword>
<dbReference type="Pfam" id="PF00569">
    <property type="entry name" value="ZZ"/>
    <property type="match status" value="1"/>
</dbReference>
<dbReference type="GO" id="GO:0005509">
    <property type="term" value="F:calcium ion binding"/>
    <property type="evidence" value="ECO:0007669"/>
    <property type="project" value="InterPro"/>
</dbReference>
<dbReference type="PROSITE" id="PS50135">
    <property type="entry name" value="ZF_ZZ_2"/>
    <property type="match status" value="1"/>
</dbReference>
<feature type="domain" description="EF-hand" evidence="9">
    <location>
        <begin position="373"/>
        <end position="408"/>
    </location>
</feature>
<dbReference type="PANTHER" id="PTHR23055">
    <property type="entry name" value="CALCIUM BINDING PROTEINS"/>
    <property type="match status" value="1"/>
</dbReference>
<dbReference type="CDD" id="cd02340">
    <property type="entry name" value="ZZ_NBR1_like"/>
    <property type="match status" value="1"/>
</dbReference>
<dbReference type="SUPFAM" id="SSF57850">
    <property type="entry name" value="RING/U-box"/>
    <property type="match status" value="1"/>
</dbReference>
<dbReference type="InterPro" id="IPR028846">
    <property type="entry name" value="Recoverin"/>
</dbReference>
<feature type="compositionally biased region" description="Basic and acidic residues" evidence="7">
    <location>
        <begin position="982"/>
        <end position="996"/>
    </location>
</feature>
<dbReference type="CDD" id="cd00051">
    <property type="entry name" value="EFh"/>
    <property type="match status" value="1"/>
</dbReference>
<evidence type="ECO:0000256" key="2">
    <source>
        <dbReference type="ARBA" id="ARBA00022737"/>
    </source>
</evidence>
<organism evidence="10 11">
    <name type="scientific">Lepraria neglecta</name>
    <dbReference type="NCBI Taxonomy" id="209136"/>
    <lineage>
        <taxon>Eukaryota</taxon>
        <taxon>Fungi</taxon>
        <taxon>Dikarya</taxon>
        <taxon>Ascomycota</taxon>
        <taxon>Pezizomycotina</taxon>
        <taxon>Lecanoromycetes</taxon>
        <taxon>OSLEUM clade</taxon>
        <taxon>Lecanoromycetidae</taxon>
        <taxon>Lecanorales</taxon>
        <taxon>Lecanorineae</taxon>
        <taxon>Stereocaulaceae</taxon>
        <taxon>Lepraria</taxon>
    </lineage>
</organism>
<evidence type="ECO:0000256" key="5">
    <source>
        <dbReference type="ARBA" id="ARBA00022837"/>
    </source>
</evidence>
<feature type="domain" description="ZZ-type" evidence="8">
    <location>
        <begin position="197"/>
        <end position="249"/>
    </location>
</feature>
<comment type="caution">
    <text evidence="10">The sequence shown here is derived from an EMBL/GenBank/DDBJ whole genome shotgun (WGS) entry which is preliminary data.</text>
</comment>
<evidence type="ECO:0000313" key="11">
    <source>
        <dbReference type="Proteomes" id="UP001276659"/>
    </source>
</evidence>
<keyword evidence="11" id="KW-1185">Reference proteome</keyword>
<accession>A0AAD9ZGW7</accession>
<keyword evidence="1" id="KW-0479">Metal-binding</keyword>
<dbReference type="AlphaFoldDB" id="A0AAD9ZGW7"/>
<dbReference type="InterPro" id="IPR000433">
    <property type="entry name" value="Znf_ZZ"/>
</dbReference>
<dbReference type="PROSITE" id="PS01357">
    <property type="entry name" value="ZF_ZZ_1"/>
    <property type="match status" value="1"/>
</dbReference>
<feature type="domain" description="EF-hand" evidence="9">
    <location>
        <begin position="337"/>
        <end position="372"/>
    </location>
</feature>
<evidence type="ECO:0000259" key="9">
    <source>
        <dbReference type="PROSITE" id="PS50222"/>
    </source>
</evidence>
<sequence length="1144" mass="130308">MYTPANEETYGQHLFLPRTGPGLLTILHRHRMPALEDISRQLTNYEEARELRRELEEGFLIFYLWRHLSPSPISEEQQITITAALENDGGFSPEQIAVALQQHQDRELTGSIERWLLVQEQRREADDEETPPLPQTTAAGQAFLSRLAATASPPDSEHSWADRESEDDPEAGKEGRSLLNLLYRIAEEQARKDGYVHRRVTCNSCNITPIRGIRYRCANCYDYDLCEQCEAMQIHPKTHLFYKIRVPAPYLGTSRQPEPVWYPGKPTFVVQNLSKDALTRIAKETGYQVPEVEALWEQFRCLAAAEYPEDPSHYYQAIDRRTFDKCFVPNTSIRPSPPNLIYDRIFSFYDQNNDGLIGFEEFIKGLASLTRKNLDERLKRIFQGYDVNDDGYVDRKDFLRMFRAYYAANKELTRDIVAGMDDDNSDSTARDIVLGSQPISSAFSGAVPRGERSRAGEGKVTGRYGDYEIYDNRGAIENWDQDVAEPDETLADAAEKATFGNVHARSTDVYIDCSAIYNDPWPPALVSRVDVQKSLATHGITDVEGISSAIGLVTDPIEQKRIRRYAHGRIATECQKRQFIRRQAIRNRRRRQSFYLDGENDTYHLDADDPRHGGMGTVTDEDILRWENFRRIAGSDQDKKMRAALADNIRNLEWPVESATELVDTMIRLFKLGWTGKAIADDFSGYGSGLADSTKFVMLVSERLEEAVKRFTPEAEKVEPPEPLPSTRRSRSSSKVRFQEVLETDEEHESRSVTSMSSRSIPVNERWGGFEVPEPEKDVGREVLYQVTQEAFNELLDPVFRLREDLALAVQRTVLERKRHRLQIISAVKDALNVKNHLDMYQRRWRRKARESSNNFGASIELDEATWYLQCLVQEEANVTDRLTAERCPRCAERGGESLVPIGEYCLTHCGYLSSGRRDELTSKELCSRCAENGKESYIGGGPGWIACTECGLLCTPAREEEARLSRIILGVQTTASSNDQENQRDPITNDDHPDVDPAQQDTFPPPDPTLPQNRPNSTPPPDPTLPQNRPNSDPQEEFEKHWNDHLGSRFSDDDIDSDSCSQIEAVGKNNPMRQRNMHKYGKAGPYPGSARLKWWATLDLIEQEDKERGGPGRLSFREFEEVMKGEKGPGLGFLESWIEVANF</sequence>
<gene>
    <name evidence="10" type="ORF">OEA41_000294</name>
</gene>
<dbReference type="InterPro" id="IPR043145">
    <property type="entry name" value="Znf_ZZ_sf"/>
</dbReference>
<dbReference type="SUPFAM" id="SSF47473">
    <property type="entry name" value="EF-hand"/>
    <property type="match status" value="1"/>
</dbReference>
<dbReference type="Gene3D" id="1.10.238.10">
    <property type="entry name" value="EF-hand"/>
    <property type="match status" value="1"/>
</dbReference>
<evidence type="ECO:0000256" key="4">
    <source>
        <dbReference type="ARBA" id="ARBA00022833"/>
    </source>
</evidence>
<evidence type="ECO:0000256" key="7">
    <source>
        <dbReference type="SAM" id="MobiDB-lite"/>
    </source>
</evidence>
<feature type="region of interest" description="Disordered" evidence="7">
    <location>
        <begin position="711"/>
        <end position="757"/>
    </location>
</feature>
<evidence type="ECO:0000313" key="10">
    <source>
        <dbReference type="EMBL" id="KAK3178161.1"/>
    </source>
</evidence>
<feature type="region of interest" description="Disordered" evidence="7">
    <location>
        <begin position="974"/>
        <end position="1040"/>
    </location>
</feature>
<name>A0AAD9ZGW7_9LECA</name>
<evidence type="ECO:0000256" key="3">
    <source>
        <dbReference type="ARBA" id="ARBA00022771"/>
    </source>
</evidence>
<dbReference type="Pfam" id="PF13405">
    <property type="entry name" value="EF-hand_6"/>
    <property type="match status" value="1"/>
</dbReference>
<keyword evidence="3 6" id="KW-0863">Zinc-finger</keyword>
<dbReference type="GO" id="GO:0016020">
    <property type="term" value="C:membrane"/>
    <property type="evidence" value="ECO:0007669"/>
    <property type="project" value="TreeGrafter"/>
</dbReference>
<evidence type="ECO:0000256" key="1">
    <source>
        <dbReference type="ARBA" id="ARBA00022723"/>
    </source>
</evidence>
<dbReference type="Proteomes" id="UP001276659">
    <property type="component" value="Unassembled WGS sequence"/>
</dbReference>
<dbReference type="PROSITE" id="PS00018">
    <property type="entry name" value="EF_HAND_1"/>
    <property type="match status" value="2"/>
</dbReference>
<dbReference type="Gene3D" id="3.30.60.90">
    <property type="match status" value="1"/>
</dbReference>
<keyword evidence="5" id="KW-0106">Calcium</keyword>
<protein>
    <submittedName>
        <fullName evidence="10">Uncharacterized protein</fullName>
    </submittedName>
</protein>
<dbReference type="InterPro" id="IPR018247">
    <property type="entry name" value="EF_Hand_1_Ca_BS"/>
</dbReference>